<accession>A0A164H086</accession>
<sequence length="90" mass="10140">MTAPDQVEVATFPLSHVVQTTGAASEDWLIRRLRKKQIRGRWTGREWRMTASDMAALVEFMANGPAAPAVPDVTGLTAASRRRLERRYTR</sequence>
<name>A0A164H086_9NOCA</name>
<evidence type="ECO:0008006" key="3">
    <source>
        <dbReference type="Google" id="ProtNLM"/>
    </source>
</evidence>
<dbReference type="RefSeq" id="WP_067579394.1">
    <property type="nucleotide sequence ID" value="NZ_JABMCZ010000002.1"/>
</dbReference>
<dbReference type="OrthoDB" id="4571489at2"/>
<keyword evidence="2" id="KW-1185">Reference proteome</keyword>
<proteinExistence type="predicted"/>
<organism evidence="1 2">
    <name type="scientific">Nocardia terpenica</name>
    <dbReference type="NCBI Taxonomy" id="455432"/>
    <lineage>
        <taxon>Bacteria</taxon>
        <taxon>Bacillati</taxon>
        <taxon>Actinomycetota</taxon>
        <taxon>Actinomycetes</taxon>
        <taxon>Mycobacteriales</taxon>
        <taxon>Nocardiaceae</taxon>
        <taxon>Nocardia</taxon>
    </lineage>
</organism>
<evidence type="ECO:0000313" key="1">
    <source>
        <dbReference type="EMBL" id="KZM68093.1"/>
    </source>
</evidence>
<dbReference type="Proteomes" id="UP000076512">
    <property type="component" value="Unassembled WGS sequence"/>
</dbReference>
<gene>
    <name evidence="1" type="ORF">AWN90_09125</name>
</gene>
<dbReference type="AlphaFoldDB" id="A0A164H086"/>
<protein>
    <recommendedName>
        <fullName evidence="3">Excisionase</fullName>
    </recommendedName>
</protein>
<dbReference type="STRING" id="455432.AWN90_09125"/>
<reference evidence="1 2" key="1">
    <citation type="submission" date="2016-04" db="EMBL/GenBank/DDBJ databases">
        <authorList>
            <person name="Evans L.H."/>
            <person name="Alamgir A."/>
            <person name="Owens N."/>
            <person name="Weber N.D."/>
            <person name="Virtaneva K."/>
            <person name="Barbian K."/>
            <person name="Babar A."/>
            <person name="Rosenke K."/>
        </authorList>
    </citation>
    <scope>NUCLEOTIDE SEQUENCE [LARGE SCALE GENOMIC DNA]</scope>
    <source>
        <strain evidence="1 2">IFM 0406</strain>
    </source>
</reference>
<dbReference type="EMBL" id="LWGR01000021">
    <property type="protein sequence ID" value="KZM68093.1"/>
    <property type="molecule type" value="Genomic_DNA"/>
</dbReference>
<comment type="caution">
    <text evidence="1">The sequence shown here is derived from an EMBL/GenBank/DDBJ whole genome shotgun (WGS) entry which is preliminary data.</text>
</comment>
<evidence type="ECO:0000313" key="2">
    <source>
        <dbReference type="Proteomes" id="UP000076512"/>
    </source>
</evidence>